<name>A0A316FLU9_9ACTN</name>
<dbReference type="Pfam" id="PF12224">
    <property type="entry name" value="Amidoligase_2"/>
    <property type="match status" value="1"/>
</dbReference>
<protein>
    <submittedName>
        <fullName evidence="1">Putative amidoligase enzyme</fullName>
    </submittedName>
</protein>
<evidence type="ECO:0000313" key="2">
    <source>
        <dbReference type="Proteomes" id="UP000245697"/>
    </source>
</evidence>
<reference evidence="1 2" key="1">
    <citation type="submission" date="2018-05" db="EMBL/GenBank/DDBJ databases">
        <title>Genomic Encyclopedia of Archaeal and Bacterial Type Strains, Phase II (KMG-II): from individual species to whole genera.</title>
        <authorList>
            <person name="Goeker M."/>
        </authorList>
    </citation>
    <scope>NUCLEOTIDE SEQUENCE [LARGE SCALE GENOMIC DNA]</scope>
    <source>
        <strain evidence="1 2">DSM 45184</strain>
    </source>
</reference>
<sequence length="357" mass="38376">MTPGLRRRIGFEIELMAPPGVSRRTLAMDLAGRCGGSVRPVWHHDSEPSLVPGLGRFLHLTQGFEVRRPGGELLCTLVDDVTLMHGLDPRAPAVPGWHRILTDDTRLLRLLAVQCDPGAHLPEVLAPAALLWGTDVQQHGRIFRLDDPAGATVALASPAGGERERPCEIVTAPIAEDHHAALAELLEPARELGFTVPHEAAVHLHVDGAPFRSPDALANVVRLFAHYREALRELLATNPACRRLAPLPAPLVTAVEGKPTTDELRKAASDGGLTKFFDVNLTQVLTDTPIRDTVEIRILPGALDAAEIIHRAALIDLLLTRCADPAPIPPPADPGSAVETLLEMAAESLNNLEGYGQ</sequence>
<evidence type="ECO:0000313" key="1">
    <source>
        <dbReference type="EMBL" id="PWK48686.1"/>
    </source>
</evidence>
<keyword evidence="2" id="KW-1185">Reference proteome</keyword>
<accession>A0A316FLU9</accession>
<dbReference type="GO" id="GO:0016874">
    <property type="term" value="F:ligase activity"/>
    <property type="evidence" value="ECO:0007669"/>
    <property type="project" value="UniProtKB-KW"/>
</dbReference>
<dbReference type="Proteomes" id="UP000245697">
    <property type="component" value="Unassembled WGS sequence"/>
</dbReference>
<dbReference type="InterPro" id="IPR022025">
    <property type="entry name" value="Amidoligase_2"/>
</dbReference>
<comment type="caution">
    <text evidence="1">The sequence shown here is derived from an EMBL/GenBank/DDBJ whole genome shotgun (WGS) entry which is preliminary data.</text>
</comment>
<dbReference type="AlphaFoldDB" id="A0A316FLU9"/>
<dbReference type="OrthoDB" id="569444at2"/>
<dbReference type="RefSeq" id="WP_109592532.1">
    <property type="nucleotide sequence ID" value="NZ_BONA01000034.1"/>
</dbReference>
<proteinExistence type="predicted"/>
<gene>
    <name evidence="1" type="ORF">BC793_10530</name>
</gene>
<keyword evidence="1" id="KW-0436">Ligase</keyword>
<organism evidence="1 2">
    <name type="scientific">Actinoplanes xinjiangensis</name>
    <dbReference type="NCBI Taxonomy" id="512350"/>
    <lineage>
        <taxon>Bacteria</taxon>
        <taxon>Bacillati</taxon>
        <taxon>Actinomycetota</taxon>
        <taxon>Actinomycetes</taxon>
        <taxon>Micromonosporales</taxon>
        <taxon>Micromonosporaceae</taxon>
        <taxon>Actinoplanes</taxon>
    </lineage>
</organism>
<dbReference type="EMBL" id="QGGR01000005">
    <property type="protein sequence ID" value="PWK48686.1"/>
    <property type="molecule type" value="Genomic_DNA"/>
</dbReference>